<feature type="transmembrane region" description="Helical" evidence="13">
    <location>
        <begin position="223"/>
        <end position="241"/>
    </location>
</feature>
<dbReference type="FunFam" id="1.20.120.350:FF:000082">
    <property type="entry name" value="Uncharacterized protein"/>
    <property type="match status" value="1"/>
</dbReference>
<keyword evidence="4" id="KW-0107">Calcium channel</keyword>
<dbReference type="InterPro" id="IPR050599">
    <property type="entry name" value="VDCC_alpha-1_subunit"/>
</dbReference>
<keyword evidence="11" id="KW-0325">Glycoprotein</keyword>
<evidence type="ECO:0000313" key="15">
    <source>
        <dbReference type="EMBL" id="CAD8173461.1"/>
    </source>
</evidence>
<organism evidence="15 16">
    <name type="scientific">Paramecium pentaurelia</name>
    <dbReference type="NCBI Taxonomy" id="43138"/>
    <lineage>
        <taxon>Eukaryota</taxon>
        <taxon>Sar</taxon>
        <taxon>Alveolata</taxon>
        <taxon>Ciliophora</taxon>
        <taxon>Intramacronucleata</taxon>
        <taxon>Oligohymenophorea</taxon>
        <taxon>Peniculida</taxon>
        <taxon>Parameciidae</taxon>
        <taxon>Paramecium</taxon>
    </lineage>
</organism>
<feature type="transmembrane region" description="Helical" evidence="13">
    <location>
        <begin position="1530"/>
        <end position="1550"/>
    </location>
</feature>
<dbReference type="FunFam" id="1.10.287.70:FF:000309">
    <property type="entry name" value="Uncharacterized protein"/>
    <property type="match status" value="1"/>
</dbReference>
<feature type="transmembrane region" description="Helical" evidence="13">
    <location>
        <begin position="1628"/>
        <end position="1652"/>
    </location>
</feature>
<feature type="transmembrane region" description="Helical" evidence="13">
    <location>
        <begin position="1412"/>
        <end position="1435"/>
    </location>
</feature>
<feature type="transmembrane region" description="Helical" evidence="13">
    <location>
        <begin position="1055"/>
        <end position="1077"/>
    </location>
</feature>
<evidence type="ECO:0000256" key="5">
    <source>
        <dbReference type="ARBA" id="ARBA00022692"/>
    </source>
</evidence>
<dbReference type="FunFam" id="1.10.287.70:FF:000166">
    <property type="entry name" value="Voltage-gated Ca2+ channel, alpha subunit"/>
    <property type="match status" value="1"/>
</dbReference>
<evidence type="ECO:0000256" key="8">
    <source>
        <dbReference type="ARBA" id="ARBA00022989"/>
    </source>
</evidence>
<evidence type="ECO:0000256" key="4">
    <source>
        <dbReference type="ARBA" id="ARBA00022673"/>
    </source>
</evidence>
<keyword evidence="2" id="KW-0813">Transport</keyword>
<accession>A0A8S1VA54</accession>
<feature type="transmembrane region" description="Helical" evidence="13">
    <location>
        <begin position="1486"/>
        <end position="1510"/>
    </location>
</feature>
<keyword evidence="7" id="KW-0851">Voltage-gated channel</keyword>
<dbReference type="FunFam" id="1.20.120.350:FF:000087">
    <property type="entry name" value="Uncharacterized protein"/>
    <property type="match status" value="1"/>
</dbReference>
<protein>
    <recommendedName>
        <fullName evidence="14">Ion transport domain-containing protein</fullName>
    </recommendedName>
</protein>
<dbReference type="GO" id="GO:0005891">
    <property type="term" value="C:voltage-gated calcium channel complex"/>
    <property type="evidence" value="ECO:0007669"/>
    <property type="project" value="TreeGrafter"/>
</dbReference>
<comment type="caution">
    <text evidence="15">The sequence shown here is derived from an EMBL/GenBank/DDBJ whole genome shotgun (WGS) entry which is preliminary data.</text>
</comment>
<feature type="domain" description="Ion transport" evidence="14">
    <location>
        <begin position="1185"/>
        <end position="1440"/>
    </location>
</feature>
<evidence type="ECO:0000256" key="10">
    <source>
        <dbReference type="ARBA" id="ARBA00023136"/>
    </source>
</evidence>
<proteinExistence type="predicted"/>
<gene>
    <name evidence="15" type="ORF">PPENT_87.1.T0590137</name>
</gene>
<feature type="transmembrane region" description="Helical" evidence="13">
    <location>
        <begin position="1713"/>
        <end position="1735"/>
    </location>
</feature>
<feature type="transmembrane region" description="Helical" evidence="13">
    <location>
        <begin position="444"/>
        <end position="466"/>
    </location>
</feature>
<keyword evidence="3" id="KW-0109">Calcium transport</keyword>
<feature type="domain" description="Ion transport" evidence="14">
    <location>
        <begin position="857"/>
        <end position="1082"/>
    </location>
</feature>
<keyword evidence="10 13" id="KW-0472">Membrane</keyword>
<keyword evidence="5 13" id="KW-0812">Transmembrane</keyword>
<evidence type="ECO:0000256" key="1">
    <source>
        <dbReference type="ARBA" id="ARBA00004141"/>
    </source>
</evidence>
<keyword evidence="9" id="KW-0406">Ion transport</keyword>
<keyword evidence="6" id="KW-0106">Calcium</keyword>
<feature type="transmembrane region" description="Helical" evidence="13">
    <location>
        <begin position="1223"/>
        <end position="1242"/>
    </location>
</feature>
<evidence type="ECO:0000256" key="3">
    <source>
        <dbReference type="ARBA" id="ARBA00022568"/>
    </source>
</evidence>
<dbReference type="PANTHER" id="PTHR45628:SF7">
    <property type="entry name" value="VOLTAGE-DEPENDENT CALCIUM CHANNEL TYPE A SUBUNIT ALPHA-1"/>
    <property type="match status" value="1"/>
</dbReference>
<evidence type="ECO:0000256" key="7">
    <source>
        <dbReference type="ARBA" id="ARBA00022882"/>
    </source>
</evidence>
<dbReference type="FunFam" id="1.10.287.70:FF:000117">
    <property type="entry name" value="Voltage-gated Ca2+ channel, alpha subunit"/>
    <property type="match status" value="1"/>
</dbReference>
<dbReference type="FunFam" id="1.20.120.350:FF:000093">
    <property type="entry name" value="Uncharacterized protein"/>
    <property type="match status" value="1"/>
</dbReference>
<feature type="transmembrane region" description="Helical" evidence="13">
    <location>
        <begin position="340"/>
        <end position="363"/>
    </location>
</feature>
<evidence type="ECO:0000256" key="11">
    <source>
        <dbReference type="ARBA" id="ARBA00023180"/>
    </source>
</evidence>
<feature type="transmembrane region" description="Helical" evidence="13">
    <location>
        <begin position="1184"/>
        <end position="1203"/>
    </location>
</feature>
<feature type="transmembrane region" description="Helical" evidence="13">
    <location>
        <begin position="201"/>
        <end position="217"/>
    </location>
</feature>
<keyword evidence="12" id="KW-0407">Ion channel</keyword>
<dbReference type="FunFam" id="1.10.287.70:FF:000162">
    <property type="entry name" value="Voltage-gated Ca2+ channel, alpha subunit"/>
    <property type="match status" value="1"/>
</dbReference>
<evidence type="ECO:0000313" key="16">
    <source>
        <dbReference type="Proteomes" id="UP000689195"/>
    </source>
</evidence>
<evidence type="ECO:0000256" key="2">
    <source>
        <dbReference type="ARBA" id="ARBA00022448"/>
    </source>
</evidence>
<reference evidence="15" key="1">
    <citation type="submission" date="2021-01" db="EMBL/GenBank/DDBJ databases">
        <authorList>
            <consortium name="Genoscope - CEA"/>
            <person name="William W."/>
        </authorList>
    </citation>
    <scope>NUCLEOTIDE SEQUENCE</scope>
</reference>
<dbReference type="OrthoDB" id="10069766at2759"/>
<dbReference type="Pfam" id="PF00520">
    <property type="entry name" value="Ion_trans"/>
    <property type="match status" value="4"/>
</dbReference>
<feature type="transmembrane region" description="Helical" evidence="13">
    <location>
        <begin position="253"/>
        <end position="273"/>
    </location>
</feature>
<dbReference type="EMBL" id="CAJJDO010000059">
    <property type="protein sequence ID" value="CAD8173461.1"/>
    <property type="molecule type" value="Genomic_DNA"/>
</dbReference>
<evidence type="ECO:0000256" key="12">
    <source>
        <dbReference type="ARBA" id="ARBA00023303"/>
    </source>
</evidence>
<dbReference type="Proteomes" id="UP000689195">
    <property type="component" value="Unassembled WGS sequence"/>
</dbReference>
<name>A0A8S1VA54_9CILI</name>
<feature type="domain" description="Ion transport" evidence="14">
    <location>
        <begin position="1492"/>
        <end position="1741"/>
    </location>
</feature>
<dbReference type="GO" id="GO:0098703">
    <property type="term" value="P:calcium ion import across plasma membrane"/>
    <property type="evidence" value="ECO:0007669"/>
    <property type="project" value="TreeGrafter"/>
</dbReference>
<dbReference type="PANTHER" id="PTHR45628">
    <property type="entry name" value="VOLTAGE-DEPENDENT CALCIUM CHANNEL TYPE A SUBUNIT ALPHA-1"/>
    <property type="match status" value="1"/>
</dbReference>
<evidence type="ECO:0000256" key="13">
    <source>
        <dbReference type="SAM" id="Phobius"/>
    </source>
</evidence>
<feature type="transmembrane region" description="Helical" evidence="13">
    <location>
        <begin position="1557"/>
        <end position="1574"/>
    </location>
</feature>
<feature type="transmembrane region" description="Helical" evidence="13">
    <location>
        <begin position="981"/>
        <end position="998"/>
    </location>
</feature>
<keyword evidence="16" id="KW-1185">Reference proteome</keyword>
<comment type="subcellular location">
    <subcellularLocation>
        <location evidence="1">Membrane</location>
        <topology evidence="1">Multi-pass membrane protein</topology>
    </subcellularLocation>
</comment>
<sequence>MRASTKISSKRVTLTSELANRSLSLAQIYHVVKGKKERADFLKDSNKLKFSLQTYAFKNSSHPSNIFDDKGSEQSDDSFYLSSENISEDSILSVHVVDKYNKSDEGSSFKKSNNSLRLSKNDIDQHKSSIQMEGMNYQQNINEGEVQLQKIIKKYQKQMQRNPLQDPYYVQLKILRGYERLKFELTRYHDKNRFLQMRKRIVFLCYIFPIIINGLVKSIYFKLFMTTLIIFNVALFIYVKTNNRKDTDQIEQVITVFFLIEVSFRIIASGVILNRKSFFRSPLNIYDFTLVVLTTLNLYRPDVMILDLSPLRMITLLNYLGDVLKGLSIMLKALISSLKFLLEALIIVGLFSLFFGVFGVLLFQNLFNYRCQYENGDETEGWIQCNENLCPDGMSCQYSDYTPKPPTSFNNIIYSLGQILRTITMDDWSWVMFFTMRIFNPWIWIYYLLIIFVGGFFGFNLVIAVLKTHYAEVAQETVQEEINQQIMARLKEKQENPERDLIQIFDVAVLKHIGIYKAYLSYKKQLTNPLYQSQSHPIEELSFENVKTKVRTLSGRQKTNEKNRNQKGFQAYLDQFSLKYLLLPRFKYLDKFKQMIKVSNYTDDQLEMKLISRLLENQFSQLSPYPNYDIYQSFSSGDDVLLAFIEKEKHKKIVDQNQLIKQCRQIKLKQVYSLVKVKPKQTMTSSKALIPMKQVRRKIKTSQIDQTNDEITKKHHNIDREASIQVKMNNFKHCQTQSSFPFSVVSKRKIYVMIQEQYIDYEAVCEKINLKIPIMIDNSTSNEFKYRLLRKKELKKRLIEKKNWSGSDVLLLDILRANEFNEIKQKLNYQDHQIWLTGLKGKITTARKYCYILISSRFSQFFFDLIILFNFTFLSLQGIANPELISQIEDITTILLCLEQSFKLFSYPCRELLNYPSQILQLFIIILNFIELTLGDQITNSNLQSQKLIRGTKCLLFYRCLRYNKMASKIGQIASKTFESYIYLTVLMLMVIFMYALIGMEMYAGQFNQLETLGQLHSFDNIVKSFMTIFNIMTNDDWYGVYVMGGEISYTFSVIYSYSMVIILNYCTYGLVLAILLDGFGKYLGNQEEEIMEKEELQTQQISANSEQHEITYDETIANINQLQSKTQKISLISHLLVSIKSSYKSIQQKHQSIYQGIECQQSLYLFDKSNILRIIITKVVIKIYYQYFIDFVIYSSIIIFIIKTYNDFETNSSDLPDKLQFIANIIILTDFILNVIAKGLFLDPGSFLTNTWQIIDVIYIIANLIQYQFNNQIIKILLFMGYFRPMKLMYRITWLSQLRAALGQALLDILNVFVTLVSVWLIFGVYGIILYEKQFGYCEDKMSFYVSYNDCIQSNKTWVNYKHNFDNITVAIPTLFTVSTFDGWGEILQVAENSQTQDTGPIPFNSYLYTYLYLIIFCFIGSMFFLSLFTGILFNSLKENQFKMENSQYTQVQREFMKITNILMSDFPLYSAPPKSKVRKISSKVVNNIHIQYFIYGCLILDLIILLLFNSEMSDNYFDIANSMHNSLTILYLIWVILLFLALGVNRYFDNYWRRFYLLLVLIGLVDLIANSITNWTHLYFKSHPGDQYYQLLRLFFSLRSLRIILIFQGLINIQRLLRVMVFAMPYLVKIFTILIITMVIFALFGCQLYGRIDSGQVMDDIINFTNFGNAMLALFKCASGDDWRTIMTDTMQHNPLCQEDDKYCGSAANQLFFILFMLLSNYVLLNLFVLGLIEQFEQFFQMQNSQIQTYVENIDKIKNTWCKYSQETQGMSMHFKFLCKFLIDIGQPLGVDKDSNLWDACKLSSQLKLQSDIHGYIQYNFLMYELFRRCFYNEVFKSGSQDSITQIKKFNKESQFRLMYYRKNKNLPRSNISPSATIQPNINLLHDYLNVLILFKTWEQFSKQLIEKVNQDQDYFTDQSVSIPGIIQNDYQQSQNHILQNNCESEIENEISSNASASRHSVSINSQINRYNDLPIYKGSYDTSLQSENRDFPYFIKVNKQIELDE</sequence>
<feature type="transmembrane region" description="Helical" evidence="13">
    <location>
        <begin position="861"/>
        <end position="880"/>
    </location>
</feature>
<evidence type="ECO:0000256" key="9">
    <source>
        <dbReference type="ARBA" id="ARBA00023065"/>
    </source>
</evidence>
<evidence type="ECO:0000256" key="6">
    <source>
        <dbReference type="ARBA" id="ARBA00022837"/>
    </source>
</evidence>
<dbReference type="InterPro" id="IPR005821">
    <property type="entry name" value="Ion_trans_dom"/>
</dbReference>
<dbReference type="GO" id="GO:0008331">
    <property type="term" value="F:high voltage-gated calcium channel activity"/>
    <property type="evidence" value="ECO:0007669"/>
    <property type="project" value="TreeGrafter"/>
</dbReference>
<feature type="domain" description="Ion transport" evidence="14">
    <location>
        <begin position="220"/>
        <end position="476"/>
    </location>
</feature>
<feature type="transmembrane region" description="Helical" evidence="13">
    <location>
        <begin position="1306"/>
        <end position="1330"/>
    </location>
</feature>
<evidence type="ECO:0000259" key="14">
    <source>
        <dbReference type="Pfam" id="PF00520"/>
    </source>
</evidence>
<keyword evidence="8 13" id="KW-1133">Transmembrane helix</keyword>